<evidence type="ECO:0000256" key="1">
    <source>
        <dbReference type="ARBA" id="ARBA00023004"/>
    </source>
</evidence>
<dbReference type="NCBIfam" id="NF003817">
    <property type="entry name" value="PRK05408.1"/>
    <property type="match status" value="1"/>
</dbReference>
<reference evidence="3" key="1">
    <citation type="submission" date="2022-05" db="EMBL/GenBank/DDBJ databases">
        <title>Single-amplified genomics reveal most streamlined microbe among free-living bacteria.</title>
        <authorList>
            <person name="Roda-Garcia J."/>
            <person name="Haro-Moreno J.M."/>
            <person name="Rodriguez-Valera F."/>
            <person name="Almagro-Moreno S."/>
            <person name="Lopez-Perez M."/>
        </authorList>
    </citation>
    <scope>NUCLEOTIDE SEQUENCE</scope>
    <source>
        <strain evidence="3">TMED112-D2-2</strain>
    </source>
</reference>
<evidence type="ECO:0000256" key="2">
    <source>
        <dbReference type="HAMAP-Rule" id="MF_00686"/>
    </source>
</evidence>
<comment type="function">
    <text evidence="2">Could be a mediator in iron transactions between iron acquisition and iron-requiring processes, such as synthesis and/or repair of Fe-S clusters in biosynthetic enzymes.</text>
</comment>
<dbReference type="Proteomes" id="UP001056381">
    <property type="component" value="Chromosome"/>
</dbReference>
<gene>
    <name evidence="3" type="ORF">M9B40_05060</name>
</gene>
<dbReference type="EMBL" id="CP097966">
    <property type="protein sequence ID" value="URQ63094.1"/>
    <property type="molecule type" value="Genomic_DNA"/>
</dbReference>
<dbReference type="PANTHER" id="PTHR36965:SF1">
    <property type="entry name" value="FE(2+)-TRAFFICKING PROTEIN-RELATED"/>
    <property type="match status" value="1"/>
</dbReference>
<keyword evidence="4" id="KW-1185">Reference proteome</keyword>
<evidence type="ECO:0000313" key="3">
    <source>
        <dbReference type="EMBL" id="URQ63094.1"/>
    </source>
</evidence>
<dbReference type="PANTHER" id="PTHR36965">
    <property type="entry name" value="FE(2+)-TRAFFICKING PROTEIN-RELATED"/>
    <property type="match status" value="1"/>
</dbReference>
<dbReference type="AlphaFoldDB" id="A0A9Q8X111"/>
<dbReference type="GO" id="GO:0034599">
    <property type="term" value="P:cellular response to oxidative stress"/>
    <property type="evidence" value="ECO:0007669"/>
    <property type="project" value="TreeGrafter"/>
</dbReference>
<accession>A0A9Q8X111</accession>
<name>A0A9Q8X111_9GAMM</name>
<sequence>MSKIFCKKYQTELDALNIAPVPGEKGQYIKDNYSAKAWSDWLDLQTMLINENQLDLSNKENRKWLNDQMEKYLNNSDYQKPSGYIPQ</sequence>
<dbReference type="Gene3D" id="1.10.3880.10">
    <property type="entry name" value="Fe(II) trafficking protein YggX"/>
    <property type="match status" value="1"/>
</dbReference>
<proteinExistence type="inferred from homology"/>
<organism evidence="3 4">
    <name type="scientific">SAR86 cluster bacterium</name>
    <dbReference type="NCBI Taxonomy" id="2030880"/>
    <lineage>
        <taxon>Bacteria</taxon>
        <taxon>Pseudomonadati</taxon>
        <taxon>Pseudomonadota</taxon>
        <taxon>Gammaproteobacteria</taxon>
        <taxon>SAR86 cluster</taxon>
    </lineage>
</organism>
<dbReference type="GO" id="GO:0005506">
    <property type="term" value="F:iron ion binding"/>
    <property type="evidence" value="ECO:0007669"/>
    <property type="project" value="UniProtKB-UniRule"/>
</dbReference>
<dbReference type="HAMAP" id="MF_00686">
    <property type="entry name" value="Fe_traffic_YggX"/>
    <property type="match status" value="1"/>
</dbReference>
<dbReference type="InterPro" id="IPR036766">
    <property type="entry name" value="Fe_traffick_prot_YggX_sf"/>
</dbReference>
<dbReference type="PIRSF" id="PIRSF029827">
    <property type="entry name" value="Fe_traffic_YggX"/>
    <property type="match status" value="1"/>
</dbReference>
<dbReference type="GO" id="GO:0005829">
    <property type="term" value="C:cytosol"/>
    <property type="evidence" value="ECO:0007669"/>
    <property type="project" value="TreeGrafter"/>
</dbReference>
<dbReference type="InterPro" id="IPR007457">
    <property type="entry name" value="Fe_traffick_prot_YggX"/>
</dbReference>
<dbReference type="Pfam" id="PF04362">
    <property type="entry name" value="Iron_traffic"/>
    <property type="match status" value="1"/>
</dbReference>
<dbReference type="SUPFAM" id="SSF111148">
    <property type="entry name" value="YggX-like"/>
    <property type="match status" value="1"/>
</dbReference>
<evidence type="ECO:0000313" key="4">
    <source>
        <dbReference type="Proteomes" id="UP001056381"/>
    </source>
</evidence>
<keyword evidence="1 2" id="KW-0408">Iron</keyword>
<protein>
    <recommendedName>
        <fullName evidence="2">Probable Fe(2+)-trafficking protein</fullName>
    </recommendedName>
</protein>
<comment type="similarity">
    <text evidence="2">Belongs to the Fe(2+)-trafficking protein family.</text>
</comment>